<feature type="compositionally biased region" description="Acidic residues" evidence="12">
    <location>
        <begin position="379"/>
        <end position="396"/>
    </location>
</feature>
<evidence type="ECO:0000256" key="13">
    <source>
        <dbReference type="SAM" id="Phobius"/>
    </source>
</evidence>
<evidence type="ECO:0000256" key="9">
    <source>
        <dbReference type="ARBA" id="ARBA00023286"/>
    </source>
</evidence>
<evidence type="ECO:0000313" key="14">
    <source>
        <dbReference type="EMBL" id="KAK5578955.1"/>
    </source>
</evidence>
<gene>
    <name evidence="14" type="ORF">RB653_008630</name>
</gene>
<dbReference type="PANTHER" id="PTHR10125">
    <property type="entry name" value="P2X PURINOCEPTOR"/>
    <property type="match status" value="1"/>
</dbReference>
<keyword evidence="4 13" id="KW-0812">Transmembrane</keyword>
<sequence length="413" mass="47195">MIFKKMDWDSILSYNTAKIVTIRDKRLGSLHIIFMVLIIVYIVIYSTIYKKGYLVTETPVGSIRASLLAPNEFKDDSNFSYCDDNSIKYDFKKLECDYYDEAFVSFPVGDDVSFAATTRVKILDQVLNCSSKNPKCKYTTLSTRNVYVSDIEDFTILIDHTMFAPSSLIQYNSKQLKGYILDNDNNEIQINEGINTIGIPGKSDILTIGKLLELSNINLDSPSSVNSTNSIRYDGVVALVFITYSNTFSYNTNNFKYVYSIKKVEDTEYGVPEAVILDNTSSRMYYNRHGIRLIFIQNGEIGSFNFQALLLTFVSGLGLLAISTIVVDQLAIRFLPERKTYSSHKFQVTNGFSEQRNKLRNSEKEPLLLTTTTKNHQNDDDDENDDDDDDENDENYQIDKDNDSYENIQDQKK</sequence>
<accession>A0AAN7U508</accession>
<dbReference type="Gene3D" id="1.10.287.940">
    <property type="entry name" value="atp-gated p2x4 ion channel"/>
    <property type="match status" value="2"/>
</dbReference>
<keyword evidence="15" id="KW-1185">Reference proteome</keyword>
<reference evidence="14 15" key="1">
    <citation type="submission" date="2023-11" db="EMBL/GenBank/DDBJ databases">
        <title>Dfirmibasis_genome.</title>
        <authorList>
            <person name="Edelbroek B."/>
            <person name="Kjellin J."/>
            <person name="Jerlstrom-Hultqvist J."/>
            <person name="Soderbom F."/>
        </authorList>
    </citation>
    <scope>NUCLEOTIDE SEQUENCE [LARGE SCALE GENOMIC DNA]</scope>
    <source>
        <strain evidence="14 15">TNS-C-14</strain>
    </source>
</reference>
<keyword evidence="3" id="KW-0926">Vacuole</keyword>
<keyword evidence="6" id="KW-0406">Ion transport</keyword>
<dbReference type="GO" id="GO:0071476">
    <property type="term" value="P:cellular hypotonic response"/>
    <property type="evidence" value="ECO:0007669"/>
    <property type="project" value="UniProtKB-ARBA"/>
</dbReference>
<keyword evidence="9" id="KW-1071">Ligand-gated ion channel</keyword>
<evidence type="ECO:0000256" key="11">
    <source>
        <dbReference type="ARBA" id="ARBA00037850"/>
    </source>
</evidence>
<keyword evidence="10" id="KW-0407">Ion channel</keyword>
<evidence type="ECO:0000256" key="7">
    <source>
        <dbReference type="ARBA" id="ARBA00023136"/>
    </source>
</evidence>
<comment type="subcellular location">
    <subcellularLocation>
        <location evidence="11">Contractile vacuole membrane</location>
    </subcellularLocation>
</comment>
<evidence type="ECO:0000256" key="2">
    <source>
        <dbReference type="ARBA" id="ARBA00022448"/>
    </source>
</evidence>
<evidence type="ECO:0000256" key="6">
    <source>
        <dbReference type="ARBA" id="ARBA00023065"/>
    </source>
</evidence>
<dbReference type="Pfam" id="PF00864">
    <property type="entry name" value="P2X_receptor"/>
    <property type="match status" value="2"/>
</dbReference>
<feature type="region of interest" description="Disordered" evidence="12">
    <location>
        <begin position="352"/>
        <end position="413"/>
    </location>
</feature>
<dbReference type="AlphaFoldDB" id="A0AAN7U508"/>
<dbReference type="InterPro" id="IPR059116">
    <property type="entry name" value="P2X_receptor"/>
</dbReference>
<evidence type="ECO:0000256" key="1">
    <source>
        <dbReference type="ARBA" id="ARBA00009848"/>
    </source>
</evidence>
<comment type="caution">
    <text evidence="14">The sequence shown here is derived from an EMBL/GenBank/DDBJ whole genome shotgun (WGS) entry which is preliminary data.</text>
</comment>
<name>A0AAN7U508_9MYCE</name>
<keyword evidence="5 13" id="KW-1133">Transmembrane helix</keyword>
<dbReference type="GO" id="GO:0140417">
    <property type="term" value="F:intracellularly ATP-gated calcium channel activity"/>
    <property type="evidence" value="ECO:0007669"/>
    <property type="project" value="UniProtKB-ARBA"/>
</dbReference>
<evidence type="ECO:0000313" key="15">
    <source>
        <dbReference type="Proteomes" id="UP001344447"/>
    </source>
</evidence>
<dbReference type="PANTHER" id="PTHR10125:SF27">
    <property type="entry name" value="P2X RECEPTOR A-RELATED"/>
    <property type="match status" value="1"/>
</dbReference>
<feature type="compositionally biased region" description="Basic and acidic residues" evidence="12">
    <location>
        <begin position="355"/>
        <end position="366"/>
    </location>
</feature>
<feature type="compositionally biased region" description="Basic and acidic residues" evidence="12">
    <location>
        <begin position="397"/>
        <end position="413"/>
    </location>
</feature>
<evidence type="ECO:0000256" key="4">
    <source>
        <dbReference type="ARBA" id="ARBA00022692"/>
    </source>
</evidence>
<keyword evidence="2" id="KW-0813">Transport</keyword>
<dbReference type="GO" id="GO:0035381">
    <property type="term" value="F:ATP-gated ion channel activity"/>
    <property type="evidence" value="ECO:0007669"/>
    <property type="project" value="TreeGrafter"/>
</dbReference>
<evidence type="ECO:0000256" key="12">
    <source>
        <dbReference type="SAM" id="MobiDB-lite"/>
    </source>
</evidence>
<dbReference type="FunFam" id="1.10.287.940:FF:000010">
    <property type="entry name" value="P2X receptor E"/>
    <property type="match status" value="1"/>
</dbReference>
<evidence type="ECO:0000256" key="3">
    <source>
        <dbReference type="ARBA" id="ARBA00022554"/>
    </source>
</evidence>
<evidence type="ECO:0000256" key="10">
    <source>
        <dbReference type="ARBA" id="ARBA00023303"/>
    </source>
</evidence>
<dbReference type="GO" id="GO:0031164">
    <property type="term" value="C:contractile vacuolar membrane"/>
    <property type="evidence" value="ECO:0007669"/>
    <property type="project" value="UniProtKB-SubCell"/>
</dbReference>
<feature type="transmembrane region" description="Helical" evidence="13">
    <location>
        <begin position="27"/>
        <end position="48"/>
    </location>
</feature>
<keyword evidence="7 13" id="KW-0472">Membrane</keyword>
<evidence type="ECO:0000256" key="5">
    <source>
        <dbReference type="ARBA" id="ARBA00022989"/>
    </source>
</evidence>
<protein>
    <recommendedName>
        <fullName evidence="16">P2X receptor</fullName>
    </recommendedName>
</protein>
<organism evidence="14 15">
    <name type="scientific">Dictyostelium firmibasis</name>
    <dbReference type="NCBI Taxonomy" id="79012"/>
    <lineage>
        <taxon>Eukaryota</taxon>
        <taxon>Amoebozoa</taxon>
        <taxon>Evosea</taxon>
        <taxon>Eumycetozoa</taxon>
        <taxon>Dictyostelia</taxon>
        <taxon>Dictyosteliales</taxon>
        <taxon>Dictyosteliaceae</taxon>
        <taxon>Dictyostelium</taxon>
    </lineage>
</organism>
<dbReference type="EMBL" id="JAVFKY010000003">
    <property type="protein sequence ID" value="KAK5578955.1"/>
    <property type="molecule type" value="Genomic_DNA"/>
</dbReference>
<comment type="similarity">
    <text evidence="1">Belongs to the P2X receptor family.</text>
</comment>
<evidence type="ECO:0008006" key="16">
    <source>
        <dbReference type="Google" id="ProtNLM"/>
    </source>
</evidence>
<proteinExistence type="inferred from homology"/>
<dbReference type="Proteomes" id="UP001344447">
    <property type="component" value="Unassembled WGS sequence"/>
</dbReference>
<dbReference type="GO" id="GO:0050848">
    <property type="term" value="P:regulation of calcium-mediated signaling"/>
    <property type="evidence" value="ECO:0007669"/>
    <property type="project" value="UniProtKB-ARBA"/>
</dbReference>
<keyword evidence="8" id="KW-0675">Receptor</keyword>
<evidence type="ECO:0000256" key="8">
    <source>
        <dbReference type="ARBA" id="ARBA00023170"/>
    </source>
</evidence>